<organism evidence="1 2">
    <name type="scientific">Cichorium intybus</name>
    <name type="common">Chicory</name>
    <dbReference type="NCBI Taxonomy" id="13427"/>
    <lineage>
        <taxon>Eukaryota</taxon>
        <taxon>Viridiplantae</taxon>
        <taxon>Streptophyta</taxon>
        <taxon>Embryophyta</taxon>
        <taxon>Tracheophyta</taxon>
        <taxon>Spermatophyta</taxon>
        <taxon>Magnoliopsida</taxon>
        <taxon>eudicotyledons</taxon>
        <taxon>Gunneridae</taxon>
        <taxon>Pentapetalae</taxon>
        <taxon>asterids</taxon>
        <taxon>campanulids</taxon>
        <taxon>Asterales</taxon>
        <taxon>Asteraceae</taxon>
        <taxon>Cichorioideae</taxon>
        <taxon>Cichorieae</taxon>
        <taxon>Cichoriinae</taxon>
        <taxon>Cichorium</taxon>
    </lineage>
</organism>
<reference evidence="1 2" key="2">
    <citation type="journal article" date="2022" name="Mol. Ecol. Resour.">
        <title>The genomes of chicory, endive, great burdock and yacon provide insights into Asteraceae paleo-polyploidization history and plant inulin production.</title>
        <authorList>
            <person name="Fan W."/>
            <person name="Wang S."/>
            <person name="Wang H."/>
            <person name="Wang A."/>
            <person name="Jiang F."/>
            <person name="Liu H."/>
            <person name="Zhao H."/>
            <person name="Xu D."/>
            <person name="Zhang Y."/>
        </authorList>
    </citation>
    <scope>NUCLEOTIDE SEQUENCE [LARGE SCALE GENOMIC DNA]</scope>
    <source>
        <strain evidence="2">cv. Punajuju</strain>
        <tissue evidence="1">Leaves</tissue>
    </source>
</reference>
<proteinExistence type="predicted"/>
<sequence>MNWLLQTEDSRISTGIHYQSSKINIDFLEIVGIQSRGLSHETSSLFSVSAIVAASNTPFLRFFLSKTRIGTLRREPLLYMLKKESFIKLLSGMRPELDDVVELMQRIQSRLPVKEAARTSVLSKSWLHAWSTIPTLRFNVRRGNSMKLVDVDRTLTRYLRDNTPIERFVLMIDIENQESASLAEEWIRPVASKTCLKVFFLSISLYGASFTLPDEMFLGENLTKIRVSASHGAHSIWMATSPLPVIKCVSLRELHLDNVRISEEVLHDILSSCRLLEKIELLDSCEGFETIKVKNLHRLYKLQIDLDGVHSTSLQISDVPNLGVFTYNLDLQYRRDPPLPFNAHSISLGSNVTQLRLGGVVTGNACLDMIKLGFPFLESLTLVLTSWILGSFHFTCASIKRLTLFSCPRILIDVQVHAPKLLFFEFNGFALPDLLFPVSSLDQIKVSLKLDLPVDVSFFLKMREVLMLSHKCYLLIDHNSELPLGIDIDDLKTRLLFPPATNVQQLSFETSRDKCLWERSPFFDAFFEICRPMHVLAKPDTRFRHNNHFCRLMLREVLELNETRTAYWPRYLKHVQMKRFLDKNWETLTKSNRSFLDGLAPGDYIDFKLEWH</sequence>
<evidence type="ECO:0000313" key="1">
    <source>
        <dbReference type="EMBL" id="KAI3691214.1"/>
    </source>
</evidence>
<gene>
    <name evidence="1" type="ORF">L2E82_49434</name>
</gene>
<dbReference type="Proteomes" id="UP001055811">
    <property type="component" value="Linkage Group LG09"/>
</dbReference>
<keyword evidence="2" id="KW-1185">Reference proteome</keyword>
<evidence type="ECO:0000313" key="2">
    <source>
        <dbReference type="Proteomes" id="UP001055811"/>
    </source>
</evidence>
<comment type="caution">
    <text evidence="1">The sequence shown here is derived from an EMBL/GenBank/DDBJ whole genome shotgun (WGS) entry which is preliminary data.</text>
</comment>
<dbReference type="EMBL" id="CM042017">
    <property type="protein sequence ID" value="KAI3691214.1"/>
    <property type="molecule type" value="Genomic_DNA"/>
</dbReference>
<protein>
    <submittedName>
        <fullName evidence="1">Uncharacterized protein</fullName>
    </submittedName>
</protein>
<accession>A0ACB8YZP6</accession>
<reference evidence="2" key="1">
    <citation type="journal article" date="2022" name="Mol. Ecol. Resour.">
        <title>The genomes of chicory, endive, great burdock and yacon provide insights into Asteraceae palaeo-polyploidization history and plant inulin production.</title>
        <authorList>
            <person name="Fan W."/>
            <person name="Wang S."/>
            <person name="Wang H."/>
            <person name="Wang A."/>
            <person name="Jiang F."/>
            <person name="Liu H."/>
            <person name="Zhao H."/>
            <person name="Xu D."/>
            <person name="Zhang Y."/>
        </authorList>
    </citation>
    <scope>NUCLEOTIDE SEQUENCE [LARGE SCALE GENOMIC DNA]</scope>
    <source>
        <strain evidence="2">cv. Punajuju</strain>
    </source>
</reference>
<name>A0ACB8YZP6_CICIN</name>